<accession>A0A0F6YH92</accession>
<dbReference type="GO" id="GO:0018845">
    <property type="term" value="F:2-hydroxychromene-2-carboxylate isomerase activity"/>
    <property type="evidence" value="ECO:0007669"/>
    <property type="project" value="UniProtKB-UniRule"/>
</dbReference>
<keyword evidence="5" id="KW-1185">Reference proteome</keyword>
<reference evidence="4 5" key="1">
    <citation type="submission" date="2015-03" db="EMBL/GenBank/DDBJ databases">
        <title>Genome assembly of Sandaracinus amylolyticus DSM 53668.</title>
        <authorList>
            <person name="Sharma G."/>
            <person name="Subramanian S."/>
        </authorList>
    </citation>
    <scope>NUCLEOTIDE SEQUENCE [LARGE SCALE GENOMIC DNA]</scope>
    <source>
        <strain evidence="4 5">DSM 53668</strain>
    </source>
</reference>
<dbReference type="Gene3D" id="3.40.30.10">
    <property type="entry name" value="Glutaredoxin"/>
    <property type="match status" value="1"/>
</dbReference>
<comment type="catalytic activity">
    <reaction evidence="1">
        <text>2-hydroxychromene-2-carboxylate = (3E)-4-(2-hydroxyphenyl)-2-oxobut-3-enoate</text>
        <dbReference type="Rhea" id="RHEA:27401"/>
        <dbReference type="ChEBI" id="CHEBI:59350"/>
        <dbReference type="ChEBI" id="CHEBI:59353"/>
        <dbReference type="EC" id="5.99.1.4"/>
    </reaction>
</comment>
<dbReference type="KEGG" id="samy:DB32_002625"/>
<dbReference type="EC" id="5.99.1.4" evidence="1"/>
<dbReference type="STRING" id="927083.DB32_002625"/>
<evidence type="ECO:0000256" key="2">
    <source>
        <dbReference type="PIRSR" id="PIRSR006386-1"/>
    </source>
</evidence>
<feature type="active site" description="Nucleophile" evidence="2">
    <location>
        <position position="17"/>
    </location>
</feature>
<dbReference type="InterPro" id="IPR014440">
    <property type="entry name" value="HCCAis_GSTk"/>
</dbReference>
<dbReference type="InterPro" id="IPR044087">
    <property type="entry name" value="NahD-like"/>
</dbReference>
<dbReference type="PANTHER" id="PTHR42943">
    <property type="entry name" value="GLUTATHIONE S-TRANSFERASE KAPPA"/>
    <property type="match status" value="1"/>
</dbReference>
<dbReference type="InterPro" id="IPR036249">
    <property type="entry name" value="Thioredoxin-like_sf"/>
</dbReference>
<dbReference type="PANTHER" id="PTHR42943:SF2">
    <property type="entry name" value="GLUTATHIONE S-TRANSFERASE KAPPA 1"/>
    <property type="match status" value="1"/>
</dbReference>
<keyword evidence="1 4" id="KW-0413">Isomerase</keyword>
<sequence>MIDLNSKTVECWFDYSSPFAYLGTTQIERVAREHGARVAWRPFLLGALFKQIGTPLVPLESFGEAKRRHARIDLERWADHWGVPFRFTSRFPLRTVDALRVTLLLDDALSLEGDRRASLVHAIMRACWVEDRDPADPDVLRACLREASLDPALLDRAGDAKQTLFDATTRAMEIGAPGAPCFVVGNQLFWGQDRLDFVGKALAGWRVPAPGSRVSGST</sequence>
<dbReference type="GO" id="GO:0004602">
    <property type="term" value="F:glutathione peroxidase activity"/>
    <property type="evidence" value="ECO:0007669"/>
    <property type="project" value="TreeGrafter"/>
</dbReference>
<dbReference type="Proteomes" id="UP000034883">
    <property type="component" value="Chromosome"/>
</dbReference>
<comment type="similarity">
    <text evidence="1">Belongs to the GST superfamily. NadH family.</text>
</comment>
<evidence type="ECO:0000256" key="1">
    <source>
        <dbReference type="PIRNR" id="PIRNR006386"/>
    </source>
</evidence>
<dbReference type="GO" id="GO:1901170">
    <property type="term" value="P:naphthalene catabolic process"/>
    <property type="evidence" value="ECO:0007669"/>
    <property type="project" value="InterPro"/>
</dbReference>
<proteinExistence type="inferred from homology"/>
<organism evidence="4 5">
    <name type="scientific">Sandaracinus amylolyticus</name>
    <dbReference type="NCBI Taxonomy" id="927083"/>
    <lineage>
        <taxon>Bacteria</taxon>
        <taxon>Pseudomonadati</taxon>
        <taxon>Myxococcota</taxon>
        <taxon>Polyangia</taxon>
        <taxon>Polyangiales</taxon>
        <taxon>Sandaracinaceae</taxon>
        <taxon>Sandaracinus</taxon>
    </lineage>
</organism>
<dbReference type="Pfam" id="PF01323">
    <property type="entry name" value="DSBA"/>
    <property type="match status" value="1"/>
</dbReference>
<dbReference type="InterPro" id="IPR051924">
    <property type="entry name" value="GST_Kappa/NadH"/>
</dbReference>
<dbReference type="RefSeq" id="WP_053232712.1">
    <property type="nucleotide sequence ID" value="NZ_CP011125.1"/>
</dbReference>
<dbReference type="GO" id="GO:0004364">
    <property type="term" value="F:glutathione transferase activity"/>
    <property type="evidence" value="ECO:0007669"/>
    <property type="project" value="TreeGrafter"/>
</dbReference>
<dbReference type="CDD" id="cd03022">
    <property type="entry name" value="DsbA_HCCA_Iso"/>
    <property type="match status" value="1"/>
</dbReference>
<feature type="domain" description="DSBA-like thioredoxin" evidence="3">
    <location>
        <begin position="8"/>
        <end position="202"/>
    </location>
</feature>
<gene>
    <name evidence="4" type="ORF">DB32_002625</name>
</gene>
<evidence type="ECO:0000313" key="4">
    <source>
        <dbReference type="EMBL" id="AKF05476.1"/>
    </source>
</evidence>
<name>A0A0F6YH92_9BACT</name>
<dbReference type="OrthoDB" id="5244108at2"/>
<dbReference type="SUPFAM" id="SSF52833">
    <property type="entry name" value="Thioredoxin-like"/>
    <property type="match status" value="1"/>
</dbReference>
<dbReference type="GO" id="GO:0006749">
    <property type="term" value="P:glutathione metabolic process"/>
    <property type="evidence" value="ECO:0007669"/>
    <property type="project" value="TreeGrafter"/>
</dbReference>
<dbReference type="EMBL" id="CP011125">
    <property type="protein sequence ID" value="AKF05476.1"/>
    <property type="molecule type" value="Genomic_DNA"/>
</dbReference>
<dbReference type="AlphaFoldDB" id="A0A0F6YH92"/>
<protein>
    <recommendedName>
        <fullName evidence="1">2-hydroxychromene-2-carboxylate isomerase</fullName>
        <ecNumber evidence="1">5.99.1.4</ecNumber>
    </recommendedName>
</protein>
<dbReference type="PIRSF" id="PIRSF006386">
    <property type="entry name" value="HCCAis_GSTk"/>
    <property type="match status" value="1"/>
</dbReference>
<evidence type="ECO:0000259" key="3">
    <source>
        <dbReference type="Pfam" id="PF01323"/>
    </source>
</evidence>
<evidence type="ECO:0000313" key="5">
    <source>
        <dbReference type="Proteomes" id="UP000034883"/>
    </source>
</evidence>
<dbReference type="InterPro" id="IPR001853">
    <property type="entry name" value="DSBA-like_thioredoxin_dom"/>
</dbReference>